<accession>A0A430FPC4</accession>
<comment type="caution">
    <text evidence="5">The sequence shown here is derived from an EMBL/GenBank/DDBJ whole genome shotgun (WGS) entry which is preliminary data.</text>
</comment>
<feature type="compositionally biased region" description="Low complexity" evidence="1">
    <location>
        <begin position="253"/>
        <end position="263"/>
    </location>
</feature>
<dbReference type="Gene3D" id="3.10.310.50">
    <property type="match status" value="1"/>
</dbReference>
<feature type="region of interest" description="Disordered" evidence="1">
    <location>
        <begin position="234"/>
        <end position="338"/>
    </location>
</feature>
<evidence type="ECO:0000256" key="1">
    <source>
        <dbReference type="SAM" id="MobiDB-lite"/>
    </source>
</evidence>
<feature type="compositionally biased region" description="Basic and acidic residues" evidence="1">
    <location>
        <begin position="308"/>
        <end position="338"/>
    </location>
</feature>
<organism evidence="5 6">
    <name type="scientific">Bifidobacterium samirii</name>
    <dbReference type="NCBI Taxonomy" id="2306974"/>
    <lineage>
        <taxon>Bacteria</taxon>
        <taxon>Bacillati</taxon>
        <taxon>Actinomycetota</taxon>
        <taxon>Actinomycetes</taxon>
        <taxon>Bifidobacteriales</taxon>
        <taxon>Bifidobacteriaceae</taxon>
        <taxon>Bifidobacterium</taxon>
    </lineage>
</organism>
<evidence type="ECO:0000256" key="3">
    <source>
        <dbReference type="SAM" id="SignalP"/>
    </source>
</evidence>
<dbReference type="AlphaFoldDB" id="A0A430FPC4"/>
<keyword evidence="2" id="KW-0812">Transmembrane</keyword>
<keyword evidence="6" id="KW-1185">Reference proteome</keyword>
<name>A0A430FPC4_9BIFI</name>
<gene>
    <name evidence="5" type="ORF">D2E24_1453</name>
</gene>
<keyword evidence="3" id="KW-0732">Signal</keyword>
<evidence type="ECO:0000313" key="6">
    <source>
        <dbReference type="Proteomes" id="UP000287470"/>
    </source>
</evidence>
<feature type="transmembrane region" description="Helical" evidence="2">
    <location>
        <begin position="207"/>
        <end position="231"/>
    </location>
</feature>
<proteinExistence type="predicted"/>
<feature type="signal peptide" evidence="3">
    <location>
        <begin position="1"/>
        <end position="50"/>
    </location>
</feature>
<evidence type="ECO:0000256" key="2">
    <source>
        <dbReference type="SAM" id="Phobius"/>
    </source>
</evidence>
<dbReference type="OrthoDB" id="3240422at2"/>
<dbReference type="EMBL" id="QXGK01000015">
    <property type="protein sequence ID" value="RSX54683.1"/>
    <property type="molecule type" value="Genomic_DNA"/>
</dbReference>
<keyword evidence="2" id="KW-1133">Transmembrane helix</keyword>
<protein>
    <recommendedName>
        <fullName evidence="4">TPM domain-containing protein</fullName>
    </recommendedName>
</protein>
<reference evidence="5 6" key="1">
    <citation type="submission" date="2018-09" db="EMBL/GenBank/DDBJ databases">
        <title>Characterization of the phylogenetic diversity of five novel species belonging to the genus Bifidobacterium.</title>
        <authorList>
            <person name="Lugli G.A."/>
            <person name="Duranti S."/>
            <person name="Milani C."/>
        </authorList>
    </citation>
    <scope>NUCLEOTIDE SEQUENCE [LARGE SCALE GENOMIC DNA]</scope>
    <source>
        <strain evidence="5 6">2033B</strain>
    </source>
</reference>
<feature type="chain" id="PRO_5018980293" description="TPM domain-containing protein" evidence="3">
    <location>
        <begin position="51"/>
        <end position="338"/>
    </location>
</feature>
<feature type="domain" description="TPM" evidence="4">
    <location>
        <begin position="81"/>
        <end position="196"/>
    </location>
</feature>
<evidence type="ECO:0000259" key="4">
    <source>
        <dbReference type="Pfam" id="PF04536"/>
    </source>
</evidence>
<dbReference type="InterPro" id="IPR007621">
    <property type="entry name" value="TPM_dom"/>
</dbReference>
<sequence>MTKRGIGYGKTTTVVERFAHGVSPMIATLLTLLTTLAAIMCLAMPPTALADDGDAADTGDASSQTQTATSGAGAITDIDNLLGGDLTHVSDRIDEVKEKTGVSVRLMYLPTFGEIDDSDQWAKSVLEALSPEKNTVMLAVASNDGKMVVAVSSNSDEWLRRKTTVDALSDAAAGPLQGATADWSGAADAMMDELVRQKQTSTSSSSVTVGIAVMGGVLVVLVVVVGATAFVRHRGAHSGDAVKRSAKARTKGGAKSGSKSGGTNRDDGPASDADDASDASGGTDAAPTVSAEETAQFEAFLKASAEQESGHPVDDRGRPLTRRELRRLREAESGRKGR</sequence>
<keyword evidence="2" id="KW-0472">Membrane</keyword>
<dbReference type="Proteomes" id="UP000287470">
    <property type="component" value="Unassembled WGS sequence"/>
</dbReference>
<evidence type="ECO:0000313" key="5">
    <source>
        <dbReference type="EMBL" id="RSX54683.1"/>
    </source>
</evidence>
<dbReference type="Pfam" id="PF04536">
    <property type="entry name" value="TPM_phosphatase"/>
    <property type="match status" value="1"/>
</dbReference>